<organism evidence="2 3">
    <name type="scientific">Candidatus Gottesmanbacteria bacterium RIFCSPHIGHO2_02_FULL_40_13</name>
    <dbReference type="NCBI Taxonomy" id="1798384"/>
    <lineage>
        <taxon>Bacteria</taxon>
        <taxon>Candidatus Gottesmaniibacteriota</taxon>
    </lineage>
</organism>
<dbReference type="Proteomes" id="UP000177092">
    <property type="component" value="Unassembled WGS sequence"/>
</dbReference>
<accession>A0A1F6A524</accession>
<dbReference type="Gene3D" id="3.30.460.10">
    <property type="entry name" value="Beta Polymerase, domain 2"/>
    <property type="match status" value="1"/>
</dbReference>
<name>A0A1F6A524_9BACT</name>
<comment type="caution">
    <text evidence="2">The sequence shown here is derived from an EMBL/GenBank/DDBJ whole genome shotgun (WGS) entry which is preliminary data.</text>
</comment>
<dbReference type="EMBL" id="MFJN01000069">
    <property type="protein sequence ID" value="OGG19815.1"/>
    <property type="molecule type" value="Genomic_DNA"/>
</dbReference>
<gene>
    <name evidence="2" type="ORF">A3D03_00965</name>
</gene>
<feature type="domain" description="Polymerase nucleotidyl transferase" evidence="1">
    <location>
        <begin position="10"/>
        <end position="76"/>
    </location>
</feature>
<protein>
    <recommendedName>
        <fullName evidence="1">Polymerase nucleotidyl transferase domain-containing protein</fullName>
    </recommendedName>
</protein>
<dbReference type="InterPro" id="IPR002934">
    <property type="entry name" value="Polymerase_NTP_transf_dom"/>
</dbReference>
<proteinExistence type="predicted"/>
<dbReference type="PANTHER" id="PTHR43449:SF1">
    <property type="entry name" value="POLYMERASE BETA NUCLEOTIDYLTRANSFERASE DOMAIN-CONTAINING PROTEIN"/>
    <property type="match status" value="1"/>
</dbReference>
<evidence type="ECO:0000313" key="3">
    <source>
        <dbReference type="Proteomes" id="UP000177092"/>
    </source>
</evidence>
<reference evidence="2 3" key="1">
    <citation type="journal article" date="2016" name="Nat. Commun.">
        <title>Thousands of microbial genomes shed light on interconnected biogeochemical processes in an aquifer system.</title>
        <authorList>
            <person name="Anantharaman K."/>
            <person name="Brown C.T."/>
            <person name="Hug L.A."/>
            <person name="Sharon I."/>
            <person name="Castelle C.J."/>
            <person name="Probst A.J."/>
            <person name="Thomas B.C."/>
            <person name="Singh A."/>
            <person name="Wilkins M.J."/>
            <person name="Karaoz U."/>
            <person name="Brodie E.L."/>
            <person name="Williams K.H."/>
            <person name="Hubbard S.S."/>
            <person name="Banfield J.F."/>
        </authorList>
    </citation>
    <scope>NUCLEOTIDE SEQUENCE [LARGE SCALE GENOMIC DNA]</scope>
</reference>
<dbReference type="GO" id="GO:0016779">
    <property type="term" value="F:nucleotidyltransferase activity"/>
    <property type="evidence" value="ECO:0007669"/>
    <property type="project" value="InterPro"/>
</dbReference>
<dbReference type="AlphaFoldDB" id="A0A1F6A524"/>
<dbReference type="Pfam" id="PF01909">
    <property type="entry name" value="NTP_transf_2"/>
    <property type="match status" value="1"/>
</dbReference>
<evidence type="ECO:0000259" key="1">
    <source>
        <dbReference type="Pfam" id="PF01909"/>
    </source>
</evidence>
<dbReference type="PANTHER" id="PTHR43449">
    <property type="entry name" value="NUCLEOTIDYLTRANSFERASE"/>
    <property type="match status" value="1"/>
</dbReference>
<dbReference type="STRING" id="1798384.A3D03_00965"/>
<dbReference type="InterPro" id="IPR043519">
    <property type="entry name" value="NT_sf"/>
</dbReference>
<dbReference type="CDD" id="cd05403">
    <property type="entry name" value="NT_KNTase_like"/>
    <property type="match status" value="1"/>
</dbReference>
<dbReference type="SUPFAM" id="SSF81301">
    <property type="entry name" value="Nucleotidyltransferase"/>
    <property type="match status" value="1"/>
</dbReference>
<sequence>MDQRQIEKPIKKFLSSIPKHVKVEKVVLFGSFSKNKATTASDIDVFIVSNSFIKWDEDKRLDMLYKASRFIEPEIHPWGITLDEWQSANEFSLIGQARKKGKSINYDP</sequence>
<evidence type="ECO:0000313" key="2">
    <source>
        <dbReference type="EMBL" id="OGG19815.1"/>
    </source>
</evidence>